<dbReference type="FunCoup" id="Q4U9F9">
    <property type="interactions" value="20"/>
</dbReference>
<dbReference type="OMA" id="KFVMMNE"/>
<dbReference type="InParanoid" id="Q4U9F9"/>
<dbReference type="GeneID" id="3863194"/>
<evidence type="ECO:0000313" key="3">
    <source>
        <dbReference type="Proteomes" id="UP000001950"/>
    </source>
</evidence>
<organism evidence="2 3">
    <name type="scientific">Theileria annulata</name>
    <dbReference type="NCBI Taxonomy" id="5874"/>
    <lineage>
        <taxon>Eukaryota</taxon>
        <taxon>Sar</taxon>
        <taxon>Alveolata</taxon>
        <taxon>Apicomplexa</taxon>
        <taxon>Aconoidasida</taxon>
        <taxon>Piroplasmida</taxon>
        <taxon>Theileriidae</taxon>
        <taxon>Theileria</taxon>
    </lineage>
</organism>
<dbReference type="RefSeq" id="XP_953169.1">
    <property type="nucleotide sequence ID" value="XM_948076.1"/>
</dbReference>
<dbReference type="eggNOG" id="ENOG502SIG9">
    <property type="taxonomic scope" value="Eukaryota"/>
</dbReference>
<dbReference type="Gene3D" id="3.40.960.10">
    <property type="entry name" value="VSR Endonuclease"/>
    <property type="match status" value="1"/>
</dbReference>
<dbReference type="SMART" id="SM00952">
    <property type="entry name" value="RAP"/>
    <property type="match status" value="1"/>
</dbReference>
<keyword evidence="3" id="KW-1185">Reference proteome</keyword>
<dbReference type="EMBL" id="CR940353">
    <property type="protein sequence ID" value="CAI76544.1"/>
    <property type="molecule type" value="Genomic_DNA"/>
</dbReference>
<accession>Q4U9F9</accession>
<dbReference type="KEGG" id="tan:TA08805"/>
<protein>
    <recommendedName>
        <fullName evidence="1">RAP domain-containing protein</fullName>
    </recommendedName>
</protein>
<dbReference type="AlphaFoldDB" id="Q4U9F9"/>
<gene>
    <name evidence="2" type="ORF">TA08805</name>
</gene>
<sequence>MHLNKTMLFRVSFSCIEFCNINPKIINKKLFYNTIRCFNSESINSNKNDHITSSDSFLTVNDCSRNVLSNENVVDIMDDSSVSRIGILSREEFLSNKRTNLIDKNEYEKLKPHEANKYITSKKDGFYLYDKTNISVTDDNTKLPNYKKMVEKSKILSYTSDKLMKGNDIRDKLTFQDKKIYDKSNEDYYKSYFKDRERIFDGLGDKIKSIEDEIMKSRISPEGNRTRISPNKYWIKEGYKSPTNEEIKSLKPFDLKFVMMNEAKLNSDKLVNKEIWDSFIERIISFKEKVNMSMLLRYMHAISIRKINSPKVNYLIDMICSRKHEMKPKHFVFFFQALSRINIRDERLYDLMYDMMLCWPILRNNFIIKAANSVSKLGISESLLIKPLQDVIRNRIPSISGSECKRLKPITIMDLFTDEMIVEFIEKCEYHKGYFHGYSRNLDIIQLYLRLVKTEVYSNLSESTVDFLNKSSENLKEKREFSNKDDRRMSSSEHEDISRVLNLMGIKHKNCLEAGPFVFDIYEPKSKTVIEVNNKYQYYVGSNQLTSSARRRHEMISAMGYKLLQIPYRWWNRLESDENKIESLKNLFINI</sequence>
<evidence type="ECO:0000259" key="1">
    <source>
        <dbReference type="PROSITE" id="PS51286"/>
    </source>
</evidence>
<dbReference type="Pfam" id="PF08373">
    <property type="entry name" value="RAP"/>
    <property type="match status" value="1"/>
</dbReference>
<dbReference type="Proteomes" id="UP000001950">
    <property type="component" value="Chromosome 4"/>
</dbReference>
<evidence type="ECO:0000313" key="2">
    <source>
        <dbReference type="EMBL" id="CAI76544.1"/>
    </source>
</evidence>
<feature type="domain" description="RAP" evidence="1">
    <location>
        <begin position="528"/>
        <end position="586"/>
    </location>
</feature>
<dbReference type="VEuPathDB" id="PiroplasmaDB:TA08805"/>
<dbReference type="OrthoDB" id="422904at2759"/>
<name>Q4U9F9_THEAN</name>
<dbReference type="InterPro" id="IPR013584">
    <property type="entry name" value="RAP"/>
</dbReference>
<reference evidence="2 3" key="1">
    <citation type="journal article" date="2005" name="Science">
        <title>Genome of the host-cell transforming parasite Theileria annulata compared with T. parva.</title>
        <authorList>
            <person name="Pain A."/>
            <person name="Renauld H."/>
            <person name="Berriman M."/>
            <person name="Murphy L."/>
            <person name="Yeats C.A."/>
            <person name="Weir W."/>
            <person name="Kerhornou A."/>
            <person name="Aslett M."/>
            <person name="Bishop R."/>
            <person name="Bouchier C."/>
            <person name="Cochet M."/>
            <person name="Coulson R.M.R."/>
            <person name="Cronin A."/>
            <person name="de Villiers E.P."/>
            <person name="Fraser A."/>
            <person name="Fosker N."/>
            <person name="Gardner M."/>
            <person name="Goble A."/>
            <person name="Griffiths-Jones S."/>
            <person name="Harris D.E."/>
            <person name="Katzer F."/>
            <person name="Larke N."/>
            <person name="Lord A."/>
            <person name="Maser P."/>
            <person name="McKellar S."/>
            <person name="Mooney P."/>
            <person name="Morton F."/>
            <person name="Nene V."/>
            <person name="O'Neil S."/>
            <person name="Price C."/>
            <person name="Quail M.A."/>
            <person name="Rabbinowitsch E."/>
            <person name="Rawlings N.D."/>
            <person name="Rutter S."/>
            <person name="Saunders D."/>
            <person name="Seeger K."/>
            <person name="Shah T."/>
            <person name="Squares R."/>
            <person name="Squares S."/>
            <person name="Tivey A."/>
            <person name="Walker A.R."/>
            <person name="Woodward J."/>
            <person name="Dobbelaere D.A.E."/>
            <person name="Langsley G."/>
            <person name="Rajandream M.A."/>
            <person name="McKeever D."/>
            <person name="Shiels B."/>
            <person name="Tait A."/>
            <person name="Barrell B.G."/>
            <person name="Hall N."/>
        </authorList>
    </citation>
    <scope>NUCLEOTIDE SEQUENCE [LARGE SCALE GENOMIC DNA]</scope>
    <source>
        <strain evidence="3">Ankara</strain>
    </source>
</reference>
<proteinExistence type="predicted"/>
<dbReference type="PROSITE" id="PS51286">
    <property type="entry name" value="RAP"/>
    <property type="match status" value="1"/>
</dbReference>